<accession>A0ABV9KVA8</accession>
<evidence type="ECO:0000313" key="2">
    <source>
        <dbReference type="EMBL" id="MFC4674062.1"/>
    </source>
</evidence>
<feature type="region of interest" description="Disordered" evidence="1">
    <location>
        <begin position="231"/>
        <end position="258"/>
    </location>
</feature>
<dbReference type="Proteomes" id="UP001596023">
    <property type="component" value="Unassembled WGS sequence"/>
</dbReference>
<name>A0ABV9KVA8_9BACT</name>
<dbReference type="RefSeq" id="WP_379995973.1">
    <property type="nucleotide sequence ID" value="NZ_JBHSGN010000067.1"/>
</dbReference>
<feature type="compositionally biased region" description="Basic and acidic residues" evidence="1">
    <location>
        <begin position="151"/>
        <end position="164"/>
    </location>
</feature>
<sequence>MALSYLDRVVKFQKLIRQEKLKSSVRTVYMSFLDIFNEYGWKKQIRITYNEIQFVANLSLNSIKRAIIELKELELMDYRSKQGSKYIFIHLDGLIPEDTSYDDLVKMRAKSKKKYVEPSEPDDTPIPTSSPGPKGGVIRRQPPSNETYSPDGDHPPDDGLSRNWDDLKRNLSELNIPPGDYQKIVQLSNYGQIGHPVWKAFHEIGKRKGSKDAVKNPGAWIQWYINENPPSATAPVAPAPSPPPETPEMPELRPPDDGVERDWEVLKSRLEEMRCTWRGIHQIAELSGYGKTGSPVWDALEKVRDRKDKDIPPGAWIIEYLNKNTS</sequence>
<reference evidence="3" key="1">
    <citation type="journal article" date="2019" name="Int. J. Syst. Evol. Microbiol.">
        <title>The Global Catalogue of Microorganisms (GCM) 10K type strain sequencing project: providing services to taxonomists for standard genome sequencing and annotation.</title>
        <authorList>
            <consortium name="The Broad Institute Genomics Platform"/>
            <consortium name="The Broad Institute Genome Sequencing Center for Infectious Disease"/>
            <person name="Wu L."/>
            <person name="Ma J."/>
        </authorList>
    </citation>
    <scope>NUCLEOTIDE SEQUENCE [LARGE SCALE GENOMIC DNA]</scope>
    <source>
        <strain evidence="3">CCUG 66188</strain>
    </source>
</reference>
<gene>
    <name evidence="2" type="ORF">ACFO6W_10175</name>
</gene>
<dbReference type="EMBL" id="JBHSGN010000067">
    <property type="protein sequence ID" value="MFC4674062.1"/>
    <property type="molecule type" value="Genomic_DNA"/>
</dbReference>
<organism evidence="2 3">
    <name type="scientific">Dysgonomonas termitidis</name>
    <dbReference type="NCBI Taxonomy" id="1516126"/>
    <lineage>
        <taxon>Bacteria</taxon>
        <taxon>Pseudomonadati</taxon>
        <taxon>Bacteroidota</taxon>
        <taxon>Bacteroidia</taxon>
        <taxon>Bacteroidales</taxon>
        <taxon>Dysgonomonadaceae</taxon>
        <taxon>Dysgonomonas</taxon>
    </lineage>
</organism>
<protein>
    <recommendedName>
        <fullName evidence="4">Helix-turn-helix domain-containing protein</fullName>
    </recommendedName>
</protein>
<feature type="compositionally biased region" description="Pro residues" evidence="1">
    <location>
        <begin position="237"/>
        <end position="247"/>
    </location>
</feature>
<evidence type="ECO:0008006" key="4">
    <source>
        <dbReference type="Google" id="ProtNLM"/>
    </source>
</evidence>
<proteinExistence type="predicted"/>
<evidence type="ECO:0000256" key="1">
    <source>
        <dbReference type="SAM" id="MobiDB-lite"/>
    </source>
</evidence>
<keyword evidence="3" id="KW-1185">Reference proteome</keyword>
<evidence type="ECO:0000313" key="3">
    <source>
        <dbReference type="Proteomes" id="UP001596023"/>
    </source>
</evidence>
<comment type="caution">
    <text evidence="2">The sequence shown here is derived from an EMBL/GenBank/DDBJ whole genome shotgun (WGS) entry which is preliminary data.</text>
</comment>
<feature type="region of interest" description="Disordered" evidence="1">
    <location>
        <begin position="112"/>
        <end position="164"/>
    </location>
</feature>